<dbReference type="Pfam" id="PF06835">
    <property type="entry name" value="LptC"/>
    <property type="match status" value="1"/>
</dbReference>
<reference evidence="1" key="1">
    <citation type="journal article" date="2015" name="Nature">
        <title>Complex archaea that bridge the gap between prokaryotes and eukaryotes.</title>
        <authorList>
            <person name="Spang A."/>
            <person name="Saw J.H."/>
            <person name="Jorgensen S.L."/>
            <person name="Zaremba-Niedzwiedzka K."/>
            <person name="Martijn J."/>
            <person name="Lind A.E."/>
            <person name="van Eijk R."/>
            <person name="Schleper C."/>
            <person name="Guy L."/>
            <person name="Ettema T.J."/>
        </authorList>
    </citation>
    <scope>NUCLEOTIDE SEQUENCE</scope>
</reference>
<proteinExistence type="predicted"/>
<protein>
    <recommendedName>
        <fullName evidence="2">LPS export ABC transporter periplasmic protein LptC</fullName>
    </recommendedName>
</protein>
<evidence type="ECO:0008006" key="2">
    <source>
        <dbReference type="Google" id="ProtNLM"/>
    </source>
</evidence>
<dbReference type="AlphaFoldDB" id="A0A0F9IUE2"/>
<evidence type="ECO:0000313" key="1">
    <source>
        <dbReference type="EMBL" id="KKM60974.1"/>
    </source>
</evidence>
<name>A0A0F9IUE2_9ZZZZ</name>
<accession>A0A0F9IUE2</accession>
<comment type="caution">
    <text evidence="1">The sequence shown here is derived from an EMBL/GenBank/DDBJ whole genome shotgun (WGS) entry which is preliminary data.</text>
</comment>
<dbReference type="EMBL" id="LAZR01011576">
    <property type="protein sequence ID" value="KKM60974.1"/>
    <property type="molecule type" value="Genomic_DNA"/>
</dbReference>
<sequence>MKPGFLFLAALVLVAVLFAASGDQDRGAPGEIAIEANIDAVLDGVTVVASREGEMLWRLVTDRAVMPSGGTVANLGKVALTVPREGLFVKSGSGVYDLASNDLKFTNAVVADTGKMVLHTQYARLDSATGEVVSDADVLVEGVGFTVKGRGFWAKGNEVKILGSVEAEVE</sequence>
<organism evidence="1">
    <name type="scientific">marine sediment metagenome</name>
    <dbReference type="NCBI Taxonomy" id="412755"/>
    <lineage>
        <taxon>unclassified sequences</taxon>
        <taxon>metagenomes</taxon>
        <taxon>ecological metagenomes</taxon>
    </lineage>
</organism>
<dbReference type="InterPro" id="IPR010664">
    <property type="entry name" value="LipoPS_assembly_LptC-rel"/>
</dbReference>
<gene>
    <name evidence="1" type="ORF">LCGC14_1536430</name>
</gene>